<evidence type="ECO:0000256" key="1">
    <source>
        <dbReference type="SAM" id="MobiDB-lite"/>
    </source>
</evidence>
<protein>
    <submittedName>
        <fullName evidence="2">Uncharacterized protein</fullName>
    </submittedName>
</protein>
<gene>
    <name evidence="2" type="ORF">NE237_026288</name>
</gene>
<feature type="region of interest" description="Disordered" evidence="1">
    <location>
        <begin position="1"/>
        <end position="58"/>
    </location>
</feature>
<sequence>MKMEELGSMKEKPSVLAFEKKMRMEDGGLGSRTKKPSEDGDIGTYSSSSSKENHSKDFNLQLEKSERLCQSIRLVLLEMEAATLLAQASLLVHQSWPVPGGEMDDADELN</sequence>
<accession>A0A9Q0K1B8</accession>
<comment type="caution">
    <text evidence="2">The sequence shown here is derived from an EMBL/GenBank/DDBJ whole genome shotgun (WGS) entry which is preliminary data.</text>
</comment>
<dbReference type="EMBL" id="JAMYWD010000010">
    <property type="protein sequence ID" value="KAJ4959177.1"/>
    <property type="molecule type" value="Genomic_DNA"/>
</dbReference>
<reference evidence="2" key="1">
    <citation type="journal article" date="2023" name="Plant J.">
        <title>The genome of the king protea, Protea cynaroides.</title>
        <authorList>
            <person name="Chang J."/>
            <person name="Duong T.A."/>
            <person name="Schoeman C."/>
            <person name="Ma X."/>
            <person name="Roodt D."/>
            <person name="Barker N."/>
            <person name="Li Z."/>
            <person name="Van de Peer Y."/>
            <person name="Mizrachi E."/>
        </authorList>
    </citation>
    <scope>NUCLEOTIDE SEQUENCE</scope>
    <source>
        <tissue evidence="2">Young leaves</tissue>
    </source>
</reference>
<dbReference type="OrthoDB" id="829at2759"/>
<evidence type="ECO:0000313" key="2">
    <source>
        <dbReference type="EMBL" id="KAJ4959177.1"/>
    </source>
</evidence>
<organism evidence="2 3">
    <name type="scientific">Protea cynaroides</name>
    <dbReference type="NCBI Taxonomy" id="273540"/>
    <lineage>
        <taxon>Eukaryota</taxon>
        <taxon>Viridiplantae</taxon>
        <taxon>Streptophyta</taxon>
        <taxon>Embryophyta</taxon>
        <taxon>Tracheophyta</taxon>
        <taxon>Spermatophyta</taxon>
        <taxon>Magnoliopsida</taxon>
        <taxon>Proteales</taxon>
        <taxon>Proteaceae</taxon>
        <taxon>Protea</taxon>
    </lineage>
</organism>
<keyword evidence="3" id="KW-1185">Reference proteome</keyword>
<dbReference type="AlphaFoldDB" id="A0A9Q0K1B8"/>
<dbReference type="Proteomes" id="UP001141806">
    <property type="component" value="Unassembled WGS sequence"/>
</dbReference>
<feature type="compositionally biased region" description="Basic and acidic residues" evidence="1">
    <location>
        <begin position="1"/>
        <end position="26"/>
    </location>
</feature>
<proteinExistence type="predicted"/>
<name>A0A9Q0K1B8_9MAGN</name>
<evidence type="ECO:0000313" key="3">
    <source>
        <dbReference type="Proteomes" id="UP001141806"/>
    </source>
</evidence>